<dbReference type="EMBL" id="JALGAR010000003">
    <property type="protein sequence ID" value="MCI4658509.1"/>
    <property type="molecule type" value="Genomic_DNA"/>
</dbReference>
<evidence type="ECO:0000313" key="3">
    <source>
        <dbReference type="EMBL" id="MCI4658509.1"/>
    </source>
</evidence>
<accession>A0AA41UHJ6</accession>
<evidence type="ECO:0000259" key="2">
    <source>
        <dbReference type="Pfam" id="PF09509"/>
    </source>
</evidence>
<proteinExistence type="predicted"/>
<dbReference type="RefSeq" id="WP_243012238.1">
    <property type="nucleotide sequence ID" value="NZ_JALGAR010000003.1"/>
</dbReference>
<protein>
    <submittedName>
        <fullName evidence="3">TIGR02391 family protein</fullName>
    </submittedName>
</protein>
<keyword evidence="4" id="KW-1185">Reference proteome</keyword>
<comment type="caution">
    <text evidence="3">The sequence shown here is derived from an EMBL/GenBank/DDBJ whole genome shotgun (WGS) entry which is preliminary data.</text>
</comment>
<name>A0AA41UHJ6_9MICO</name>
<feature type="region of interest" description="Disordered" evidence="1">
    <location>
        <begin position="1"/>
        <end position="22"/>
    </location>
</feature>
<feature type="domain" description="Conserved hypothetical protein CHP02391" evidence="2">
    <location>
        <begin position="150"/>
        <end position="272"/>
    </location>
</feature>
<dbReference type="Proteomes" id="UP001165341">
    <property type="component" value="Unassembled WGS sequence"/>
</dbReference>
<dbReference type="Pfam" id="PF09509">
    <property type="entry name" value="Hypoth_Ymh"/>
    <property type="match status" value="1"/>
</dbReference>
<gene>
    <name evidence="3" type="ORF">MQH31_11900</name>
</gene>
<organism evidence="3 4">
    <name type="scientific">Cryobacterium zhongshanensis</name>
    <dbReference type="NCBI Taxonomy" id="2928153"/>
    <lineage>
        <taxon>Bacteria</taxon>
        <taxon>Bacillati</taxon>
        <taxon>Actinomycetota</taxon>
        <taxon>Actinomycetes</taxon>
        <taxon>Micrococcales</taxon>
        <taxon>Microbacteriaceae</taxon>
        <taxon>Cryobacterium</taxon>
    </lineage>
</organism>
<sequence>MPTSVRLQDESQREARKRNGKRRAALDAARGRLVLCGMIGRMNNEWALLQLDEFIALTSLYQPPPTPGIVFIGDDRNTRGSEEQIVASAQVVEQVLTQVLPLWRQVIAGDTSGRWQQHHQAARRAVVSIQRAAEVAENLGDNAPTLNAAGFHPWAWEGARSLWQSGHYREAVRSATVKINAELQNKVGIRTTSETALFQLVFSNDPARGTTPRLRPAGDDGGKTSLSVRRGIVALAEACYGAIRNPASHDEGETAEQVALEQLATLSVLARAVDEATIDRG</sequence>
<evidence type="ECO:0000313" key="4">
    <source>
        <dbReference type="Proteomes" id="UP001165341"/>
    </source>
</evidence>
<dbReference type="InterPro" id="IPR012654">
    <property type="entry name" value="CHP02391"/>
</dbReference>
<dbReference type="AlphaFoldDB" id="A0AA41UHJ6"/>
<reference evidence="3" key="1">
    <citation type="submission" date="2022-03" db="EMBL/GenBank/DDBJ databases">
        <title>Cryobacterium sp. nov. strain ZS14-85, isolated from Antarctic soil.</title>
        <authorList>
            <person name="Li J."/>
            <person name="Niu G."/>
        </authorList>
    </citation>
    <scope>NUCLEOTIDE SEQUENCE</scope>
    <source>
        <strain evidence="3">ZS14-85</strain>
    </source>
</reference>
<evidence type="ECO:0000256" key="1">
    <source>
        <dbReference type="SAM" id="MobiDB-lite"/>
    </source>
</evidence>